<dbReference type="Pfam" id="PF13560">
    <property type="entry name" value="HTH_31"/>
    <property type="match status" value="1"/>
</dbReference>
<dbReference type="CDD" id="cd00093">
    <property type="entry name" value="HTH_XRE"/>
    <property type="match status" value="1"/>
</dbReference>
<dbReference type="Gene3D" id="1.10.260.40">
    <property type="entry name" value="lambda repressor-like DNA-binding domains"/>
    <property type="match status" value="1"/>
</dbReference>
<dbReference type="InterPro" id="IPR001387">
    <property type="entry name" value="Cro/C1-type_HTH"/>
</dbReference>
<evidence type="ECO:0000313" key="3">
    <source>
        <dbReference type="Proteomes" id="UP001160499"/>
    </source>
</evidence>
<dbReference type="SUPFAM" id="SSF47413">
    <property type="entry name" value="lambda repressor-like DNA-binding domains"/>
    <property type="match status" value="1"/>
</dbReference>
<dbReference type="SMART" id="SM00530">
    <property type="entry name" value="HTH_XRE"/>
    <property type="match status" value="1"/>
</dbReference>
<dbReference type="EMBL" id="JARXVH010000032">
    <property type="protein sequence ID" value="MDH6222362.1"/>
    <property type="molecule type" value="Genomic_DNA"/>
</dbReference>
<evidence type="ECO:0000259" key="1">
    <source>
        <dbReference type="PROSITE" id="PS50943"/>
    </source>
</evidence>
<accession>A0ABT6M1D4</accession>
<sequence>MGRRVNALPDDGRPLTGFALRLRALRDKAGSPSLTELAEMTGYGQPRLSELFNAKRMPSNDLVRDVVQALGGDDASWLVQLKALREAEDEFQAATAREGDTLEAQVARLEYENKKLLALTFHPDSVIAQAKAATEVAAARIDRATALEAQARSVLAEALDQIRQAHERLPAVERQAESILGDARAEADRIALVGRTDREQIIHEANEHLQRCRSRVRTALVIDVMRFGLHRA</sequence>
<evidence type="ECO:0000313" key="2">
    <source>
        <dbReference type="EMBL" id="MDH6222362.1"/>
    </source>
</evidence>
<protein>
    <submittedName>
        <fullName evidence="2">Transcriptional regulator with XRE-family HTH domain</fullName>
    </submittedName>
</protein>
<proteinExistence type="predicted"/>
<keyword evidence="3" id="KW-1185">Reference proteome</keyword>
<name>A0ABT6M1D4_9ACTN</name>
<comment type="caution">
    <text evidence="2">The sequence shown here is derived from an EMBL/GenBank/DDBJ whole genome shotgun (WGS) entry which is preliminary data.</text>
</comment>
<feature type="domain" description="HTH cro/C1-type" evidence="1">
    <location>
        <begin position="22"/>
        <end position="78"/>
    </location>
</feature>
<organism evidence="2 3">
    <name type="scientific">Streptomyces pseudovenezuelae</name>
    <dbReference type="NCBI Taxonomy" id="67350"/>
    <lineage>
        <taxon>Bacteria</taxon>
        <taxon>Bacillati</taxon>
        <taxon>Actinomycetota</taxon>
        <taxon>Actinomycetes</taxon>
        <taxon>Kitasatosporales</taxon>
        <taxon>Streptomycetaceae</taxon>
        <taxon>Streptomyces</taxon>
        <taxon>Streptomyces aurantiacus group</taxon>
    </lineage>
</organism>
<dbReference type="PROSITE" id="PS50943">
    <property type="entry name" value="HTH_CROC1"/>
    <property type="match status" value="1"/>
</dbReference>
<dbReference type="Proteomes" id="UP001160499">
    <property type="component" value="Unassembled WGS sequence"/>
</dbReference>
<gene>
    <name evidence="2" type="ORF">M2283_009711</name>
</gene>
<reference evidence="2 3" key="1">
    <citation type="submission" date="2023-04" db="EMBL/GenBank/DDBJ databases">
        <title>Forest soil microbial communities from Buena Vista Peninsula, Colon Province, Panama.</title>
        <authorList>
            <person name="Bouskill N."/>
        </authorList>
    </citation>
    <scope>NUCLEOTIDE SEQUENCE [LARGE SCALE GENOMIC DNA]</scope>
    <source>
        <strain evidence="2 3">GGS1</strain>
    </source>
</reference>
<dbReference type="InterPro" id="IPR010982">
    <property type="entry name" value="Lambda_DNA-bd_dom_sf"/>
</dbReference>